<dbReference type="Pfam" id="PF08808">
    <property type="entry name" value="RES"/>
    <property type="match status" value="1"/>
</dbReference>
<dbReference type="AlphaFoldDB" id="A0A0P1I1G4"/>
<sequence>MLEFSGPVWRILFLSQSDAPLDPARAPEGRFHHSGQVALYASLSAEGAGIAIRRYISPDDPPRIVQQAQVTGAKLVDLRGRPEVSIVWQDNHEERGFSPTWRFSDHARDKGADGLIYSSRSRPELSHLVLFSLSPTIIRADGQAAPWVPSYAQP</sequence>
<dbReference type="EMBL" id="CYUD01000001">
    <property type="protein sequence ID" value="CUJ84613.1"/>
    <property type="molecule type" value="Genomic_DNA"/>
</dbReference>
<gene>
    <name evidence="2" type="ORF">RUE5091_00240</name>
</gene>
<feature type="domain" description="RES" evidence="1">
    <location>
        <begin position="19"/>
        <end position="144"/>
    </location>
</feature>
<evidence type="ECO:0000259" key="1">
    <source>
        <dbReference type="SMART" id="SM00953"/>
    </source>
</evidence>
<proteinExistence type="predicted"/>
<dbReference type="Proteomes" id="UP000051260">
    <property type="component" value="Unassembled WGS sequence"/>
</dbReference>
<evidence type="ECO:0000313" key="2">
    <source>
        <dbReference type="EMBL" id="CUJ84613.1"/>
    </source>
</evidence>
<evidence type="ECO:0000313" key="3">
    <source>
        <dbReference type="Proteomes" id="UP000051260"/>
    </source>
</evidence>
<accession>A0A0P1I1G4</accession>
<dbReference type="InterPro" id="IPR014914">
    <property type="entry name" value="RES_dom"/>
</dbReference>
<organism evidence="2 3">
    <name type="scientific">Ruegeria denitrificans</name>
    <dbReference type="NCBI Taxonomy" id="1715692"/>
    <lineage>
        <taxon>Bacteria</taxon>
        <taxon>Pseudomonadati</taxon>
        <taxon>Pseudomonadota</taxon>
        <taxon>Alphaproteobacteria</taxon>
        <taxon>Rhodobacterales</taxon>
        <taxon>Roseobacteraceae</taxon>
        <taxon>Ruegeria</taxon>
    </lineage>
</organism>
<dbReference type="SMART" id="SM00953">
    <property type="entry name" value="RES"/>
    <property type="match status" value="1"/>
</dbReference>
<protein>
    <recommendedName>
        <fullName evidence="1">RES domain-containing protein</fullName>
    </recommendedName>
</protein>
<dbReference type="OrthoDB" id="648213at2"/>
<keyword evidence="3" id="KW-1185">Reference proteome</keyword>
<dbReference type="STRING" id="1715692.RUE5091_00240"/>
<name>A0A0P1I1G4_9RHOB</name>
<reference evidence="3" key="1">
    <citation type="submission" date="2015-09" db="EMBL/GenBank/DDBJ databases">
        <authorList>
            <person name="Rodrigo-Torres L."/>
            <person name="Arahal D.R."/>
        </authorList>
    </citation>
    <scope>NUCLEOTIDE SEQUENCE [LARGE SCALE GENOMIC DNA]</scope>
    <source>
        <strain evidence="3">CECT 5091</strain>
    </source>
</reference>
<dbReference type="RefSeq" id="WP_058280043.1">
    <property type="nucleotide sequence ID" value="NZ_CYUD01000001.1"/>
</dbReference>